<dbReference type="InterPro" id="IPR001680">
    <property type="entry name" value="WD40_rpt"/>
</dbReference>
<dbReference type="GO" id="GO:0051301">
    <property type="term" value="P:cell division"/>
    <property type="evidence" value="ECO:0007669"/>
    <property type="project" value="UniProtKB-KW"/>
</dbReference>
<name>A0A4S2KXQ5_9HYME</name>
<dbReference type="GO" id="GO:0000132">
    <property type="term" value="P:establishment of mitotic spindle orientation"/>
    <property type="evidence" value="ECO:0007669"/>
    <property type="project" value="UniProtKB-UniRule"/>
</dbReference>
<keyword evidence="5 11" id="KW-0493">Microtubule</keyword>
<dbReference type="InterPro" id="IPR037190">
    <property type="entry name" value="LIS1_N"/>
</dbReference>
<comment type="caution">
    <text evidence="14">The sequence shown here is derived from an EMBL/GenBank/DDBJ whole genome shotgun (WGS) entry which is preliminary data.</text>
</comment>
<evidence type="ECO:0000256" key="6">
    <source>
        <dbReference type="ARBA" id="ARBA00022737"/>
    </source>
</evidence>
<dbReference type="PROSITE" id="PS50896">
    <property type="entry name" value="LISH"/>
    <property type="match status" value="1"/>
</dbReference>
<feature type="repeat" description="WD" evidence="12">
    <location>
        <begin position="425"/>
        <end position="466"/>
    </location>
</feature>
<dbReference type="Gene3D" id="1.20.960.30">
    <property type="match status" value="1"/>
</dbReference>
<evidence type="ECO:0000256" key="12">
    <source>
        <dbReference type="PROSITE-ProRule" id="PRU00221"/>
    </source>
</evidence>
<evidence type="ECO:0000256" key="5">
    <source>
        <dbReference type="ARBA" id="ARBA00022701"/>
    </source>
</evidence>
<dbReference type="GO" id="GO:0030286">
    <property type="term" value="C:dynein complex"/>
    <property type="evidence" value="ECO:0007669"/>
    <property type="project" value="UniProtKB-ARBA"/>
</dbReference>
<keyword evidence="7 11" id="KW-0498">Mitosis</keyword>
<dbReference type="GO" id="GO:0051225">
    <property type="term" value="P:spindle assembly"/>
    <property type="evidence" value="ECO:0007669"/>
    <property type="project" value="UniProtKB-ARBA"/>
</dbReference>
<dbReference type="Pfam" id="PF00400">
    <property type="entry name" value="WD40"/>
    <property type="match status" value="6"/>
</dbReference>
<evidence type="ECO:0000256" key="2">
    <source>
        <dbReference type="ARBA" id="ARBA00022490"/>
    </source>
</evidence>
<feature type="domain" description="PAC1-like LisH-like dimerisation" evidence="13">
    <location>
        <begin position="105"/>
        <end position="132"/>
    </location>
</feature>
<protein>
    <recommendedName>
        <fullName evidence="11">Lissencephaly-1 homolog</fullName>
    </recommendedName>
</protein>
<dbReference type="GO" id="GO:0006909">
    <property type="term" value="P:phagocytosis"/>
    <property type="evidence" value="ECO:0007669"/>
    <property type="project" value="UniProtKB-ARBA"/>
</dbReference>
<dbReference type="InterPro" id="IPR056795">
    <property type="entry name" value="PAC1-like_LisH-like_dom"/>
</dbReference>
<dbReference type="SUPFAM" id="SSF50978">
    <property type="entry name" value="WD40 repeat-like"/>
    <property type="match status" value="1"/>
</dbReference>
<keyword evidence="15" id="KW-1185">Reference proteome</keyword>
<comment type="domain">
    <text evidence="11">Dimerization mediated by the LisH domain may be required to activate dynein.</text>
</comment>
<dbReference type="InterPro" id="IPR017252">
    <property type="entry name" value="Dynein_regulator_LIS1"/>
</dbReference>
<evidence type="ECO:0000256" key="7">
    <source>
        <dbReference type="ARBA" id="ARBA00022776"/>
    </source>
</evidence>
<comment type="function">
    <text evidence="11">Positively regulates the activity of the minus-end directed microtubule motor protein dynein. May enhance dynein-mediated microtubule sliding by targeting dynein to the microtubule plus end. Required for several dynein- and microtubule-dependent processes.</text>
</comment>
<feature type="repeat" description="WD" evidence="12">
    <location>
        <begin position="398"/>
        <end position="424"/>
    </location>
</feature>
<dbReference type="InterPro" id="IPR015943">
    <property type="entry name" value="WD40/YVTN_repeat-like_dom_sf"/>
</dbReference>
<dbReference type="GO" id="GO:0005813">
    <property type="term" value="C:centrosome"/>
    <property type="evidence" value="ECO:0007669"/>
    <property type="project" value="UniProtKB-SubCell"/>
</dbReference>
<dbReference type="HAMAP" id="MF_03141">
    <property type="entry name" value="lis1"/>
    <property type="match status" value="1"/>
</dbReference>
<evidence type="ECO:0000256" key="3">
    <source>
        <dbReference type="ARBA" id="ARBA00022574"/>
    </source>
</evidence>
<evidence type="ECO:0000256" key="8">
    <source>
        <dbReference type="ARBA" id="ARBA00023054"/>
    </source>
</evidence>
<evidence type="ECO:0000313" key="15">
    <source>
        <dbReference type="Proteomes" id="UP000310200"/>
    </source>
</evidence>
<dbReference type="FunFam" id="1.20.960.30:FF:000002">
    <property type="entry name" value="Platelet-activating factor acetylhydrolase ib"/>
    <property type="match status" value="1"/>
</dbReference>
<comment type="subcellular location">
    <subcellularLocation>
        <location evidence="11">Cytoplasm</location>
        <location evidence="11">Cytoskeleton</location>
    </subcellularLocation>
    <subcellularLocation>
        <location evidence="11">Cytoplasm</location>
        <location evidence="11">Cytoskeleton</location>
        <location evidence="11">Microtubule organizing center</location>
        <location evidence="11">Centrosome</location>
    </subcellularLocation>
    <text evidence="11">Localizes to the plus end of microtubules and to the centrosome.</text>
</comment>
<dbReference type="AlphaFoldDB" id="A0A4S2KXQ5"/>
<evidence type="ECO:0000256" key="10">
    <source>
        <dbReference type="ARBA" id="ARBA00023306"/>
    </source>
</evidence>
<dbReference type="STRING" id="300112.A0A4S2KXQ5"/>
<keyword evidence="2 11" id="KW-0963">Cytoplasm</keyword>
<proteinExistence type="inferred from homology"/>
<dbReference type="GO" id="GO:0070840">
    <property type="term" value="F:dynein complex binding"/>
    <property type="evidence" value="ECO:0007669"/>
    <property type="project" value="UniProtKB-UniRule"/>
</dbReference>
<evidence type="ECO:0000259" key="13">
    <source>
        <dbReference type="Pfam" id="PF24951"/>
    </source>
</evidence>
<evidence type="ECO:0000256" key="4">
    <source>
        <dbReference type="ARBA" id="ARBA00022618"/>
    </source>
</evidence>
<keyword evidence="3 12" id="KW-0853">WD repeat</keyword>
<gene>
    <name evidence="14" type="ORF">DBV15_05309</name>
</gene>
<dbReference type="InterPro" id="IPR006594">
    <property type="entry name" value="LisH"/>
</dbReference>
<dbReference type="GO" id="GO:0007154">
    <property type="term" value="P:cell communication"/>
    <property type="evidence" value="ECO:0007669"/>
    <property type="project" value="UniProtKB-ARBA"/>
</dbReference>
<reference evidence="14 15" key="1">
    <citation type="journal article" date="2019" name="Philos. Trans. R. Soc. Lond., B, Biol. Sci.">
        <title>Ant behaviour and brain gene expression of defending hosts depend on the ecological success of the intruding social parasite.</title>
        <authorList>
            <person name="Kaur R."/>
            <person name="Stoldt M."/>
            <person name="Jongepier E."/>
            <person name="Feldmeyer B."/>
            <person name="Menzel F."/>
            <person name="Bornberg-Bauer E."/>
            <person name="Foitzik S."/>
        </authorList>
    </citation>
    <scope>NUCLEOTIDE SEQUENCE [LARGE SCALE GENOMIC DNA]</scope>
    <source>
        <tissue evidence="14">Whole body</tissue>
    </source>
</reference>
<keyword evidence="1 11" id="KW-0813">Transport</keyword>
<dbReference type="SUPFAM" id="SSF109925">
    <property type="entry name" value="Lissencephaly-1 protein (Lis-1, PAF-AH alpha) N-terminal domain"/>
    <property type="match status" value="1"/>
</dbReference>
<evidence type="ECO:0000313" key="14">
    <source>
        <dbReference type="EMBL" id="TGZ54925.1"/>
    </source>
</evidence>
<comment type="similarity">
    <text evidence="11">Belongs to the WD repeat LIS1/nudF family.</text>
</comment>
<dbReference type="Gene3D" id="2.130.10.10">
    <property type="entry name" value="YVTN repeat-like/Quinoprotein amine dehydrogenase"/>
    <property type="match status" value="1"/>
</dbReference>
<feature type="repeat" description="WD" evidence="12">
    <location>
        <begin position="280"/>
        <end position="321"/>
    </location>
</feature>
<dbReference type="EMBL" id="QBLH01000532">
    <property type="protein sequence ID" value="TGZ54925.1"/>
    <property type="molecule type" value="Genomic_DNA"/>
</dbReference>
<keyword evidence="4 11" id="KW-0132">Cell division</keyword>
<feature type="repeat" description="WD" evidence="12">
    <location>
        <begin position="195"/>
        <end position="236"/>
    </location>
</feature>
<dbReference type="PROSITE" id="PS50294">
    <property type="entry name" value="WD_REPEATS_REGION"/>
    <property type="match status" value="5"/>
</dbReference>
<feature type="repeat" description="WD" evidence="12">
    <location>
        <begin position="237"/>
        <end position="269"/>
    </location>
</feature>
<dbReference type="InterPro" id="IPR019775">
    <property type="entry name" value="WD40_repeat_CS"/>
</dbReference>
<keyword evidence="10 11" id="KW-0131">Cell cycle</keyword>
<dbReference type="GO" id="GO:0051299">
    <property type="term" value="P:centrosome separation"/>
    <property type="evidence" value="ECO:0007669"/>
    <property type="project" value="UniProtKB-ARBA"/>
</dbReference>
<dbReference type="Proteomes" id="UP000310200">
    <property type="component" value="Unassembled WGS sequence"/>
</dbReference>
<sequence length="489" mass="54350">MPFADTSVDSKYPKPTVIDILWINPGMCVTYCHKIVHRVGCVFPCSRTNLGRAGVGLRIAFRTHGDNDPCLPACLAQNIIFHFCTCGKRQRTHTHIPAACGCPANKAIADYLSTNGYQDALEAFKKEADMPGEVERKYGGLLEKKWTSVIRLQKKVMELESKLSEAEKEFIEGAPTRGKRSPSEWIPRPPEKFSLSGHRAPINRVIFHPVFSLVVSASEDATIKVWDFESGDFERTLKGHTDSVQDIAFDASGKLLASCSADMSIKLWDFHQSFACVKTMHGHDHNVNSVAFVPQGDLVVSASRDKTIKIWEVATGYCVKTLTGHREWVRMARISPCGELIASCSNDQTVRVWHLATKETKVEFRDHEHVVECIAWAPENARASINAAAGADNKGAHEGPFLASGSRDKMIRVWDVGAGVCLFTLVGHDNWVRCIVFHPGGKFIVSASDDKTLRVWDTRNKRVMKTLEAHLHFCTSVGSYTCSFHFSST</sequence>
<dbReference type="PROSITE" id="PS50082">
    <property type="entry name" value="WD_REPEATS_2"/>
    <property type="match status" value="6"/>
</dbReference>
<dbReference type="InterPro" id="IPR020472">
    <property type="entry name" value="WD40_PAC1"/>
</dbReference>
<dbReference type="PROSITE" id="PS00678">
    <property type="entry name" value="WD_REPEATS_1"/>
    <property type="match status" value="4"/>
</dbReference>
<evidence type="ECO:0000256" key="9">
    <source>
        <dbReference type="ARBA" id="ARBA00023212"/>
    </source>
</evidence>
<dbReference type="GO" id="GO:0051012">
    <property type="term" value="P:microtubule sliding"/>
    <property type="evidence" value="ECO:0007669"/>
    <property type="project" value="UniProtKB-UniRule"/>
</dbReference>
<evidence type="ECO:0000256" key="11">
    <source>
        <dbReference type="HAMAP-Rule" id="MF_03141"/>
    </source>
</evidence>
<dbReference type="InterPro" id="IPR050349">
    <property type="entry name" value="WD_LIS1/nudF_dynein_reg"/>
</dbReference>
<keyword evidence="6" id="KW-0677">Repeat</keyword>
<dbReference type="GO" id="GO:0005737">
    <property type="term" value="C:cytoplasm"/>
    <property type="evidence" value="ECO:0007669"/>
    <property type="project" value="UniProtKB-UniRule"/>
</dbReference>
<organism evidence="14 15">
    <name type="scientific">Temnothorax longispinosus</name>
    <dbReference type="NCBI Taxonomy" id="300112"/>
    <lineage>
        <taxon>Eukaryota</taxon>
        <taxon>Metazoa</taxon>
        <taxon>Ecdysozoa</taxon>
        <taxon>Arthropoda</taxon>
        <taxon>Hexapoda</taxon>
        <taxon>Insecta</taxon>
        <taxon>Pterygota</taxon>
        <taxon>Neoptera</taxon>
        <taxon>Endopterygota</taxon>
        <taxon>Hymenoptera</taxon>
        <taxon>Apocrita</taxon>
        <taxon>Aculeata</taxon>
        <taxon>Formicoidea</taxon>
        <taxon>Formicidae</taxon>
        <taxon>Myrmicinae</taxon>
        <taxon>Temnothorax</taxon>
    </lineage>
</organism>
<keyword evidence="8 11" id="KW-0175">Coiled coil</keyword>
<dbReference type="SMART" id="SM00320">
    <property type="entry name" value="WD40"/>
    <property type="match status" value="6"/>
</dbReference>
<dbReference type="FunFam" id="2.130.10.10:FF:000342">
    <property type="entry name" value="Nuclear distribution protein PAC1"/>
    <property type="match status" value="1"/>
</dbReference>
<feature type="repeat" description="WD" evidence="12">
    <location>
        <begin position="322"/>
        <end position="363"/>
    </location>
</feature>
<dbReference type="PRINTS" id="PR00320">
    <property type="entry name" value="GPROTEINBRPT"/>
</dbReference>
<dbReference type="InterPro" id="IPR036322">
    <property type="entry name" value="WD40_repeat_dom_sf"/>
</dbReference>
<evidence type="ECO:0000256" key="1">
    <source>
        <dbReference type="ARBA" id="ARBA00022448"/>
    </source>
</evidence>
<keyword evidence="9 11" id="KW-0206">Cytoskeleton</keyword>
<dbReference type="PANTHER" id="PTHR44129">
    <property type="entry name" value="WD REPEAT-CONTAINING PROTEIN POP1"/>
    <property type="match status" value="1"/>
</dbReference>
<dbReference type="Pfam" id="PF24951">
    <property type="entry name" value="LisH_PAC1"/>
    <property type="match status" value="1"/>
</dbReference>
<dbReference type="CDD" id="cd00200">
    <property type="entry name" value="WD40"/>
    <property type="match status" value="1"/>
</dbReference>
<dbReference type="GO" id="GO:0023052">
    <property type="term" value="P:signaling"/>
    <property type="evidence" value="ECO:0007669"/>
    <property type="project" value="UniProtKB-ARBA"/>
</dbReference>
<accession>A0A4S2KXQ5</accession>
<dbReference type="GO" id="GO:0005874">
    <property type="term" value="C:microtubule"/>
    <property type="evidence" value="ECO:0007669"/>
    <property type="project" value="UniProtKB-KW"/>
</dbReference>